<dbReference type="OrthoDB" id="8281739at2"/>
<accession>C3KNT9</accession>
<sequence>MEKKPDRPKNKGESGTARKNQPGHVGGDQARKAQEWDGGSKGSKGPVTEKDKHNPNSSAKT</sequence>
<dbReference type="AlphaFoldDB" id="C3KNT9"/>
<organism evidence="2 3">
    <name type="scientific">Sinorhizobium fredii (strain NBRC 101917 / NGR234)</name>
    <dbReference type="NCBI Taxonomy" id="394"/>
    <lineage>
        <taxon>Bacteria</taxon>
        <taxon>Pseudomonadati</taxon>
        <taxon>Pseudomonadota</taxon>
        <taxon>Alphaproteobacteria</taxon>
        <taxon>Hyphomicrobiales</taxon>
        <taxon>Rhizobiaceae</taxon>
        <taxon>Sinorhizobium/Ensifer group</taxon>
        <taxon>Sinorhizobium</taxon>
    </lineage>
</organism>
<keyword evidence="3" id="KW-1185">Reference proteome</keyword>
<keyword evidence="2" id="KW-0614">Plasmid</keyword>
<name>C3KNT9_SINFN</name>
<reference evidence="3" key="1">
    <citation type="journal article" date="2004" name="J. Bacteriol.">
        <title>An evolutionary hot spot: the pNGR234b replicon of Rhizobium sp. strain NGR234.</title>
        <authorList>
            <person name="Streit W.R."/>
            <person name="Schmitz R.A."/>
            <person name="Perret X."/>
            <person name="Staehelin C."/>
            <person name="Deakin W.J."/>
            <person name="Raasch C."/>
            <person name="Liesegang H."/>
            <person name="Broughton W.J."/>
        </authorList>
    </citation>
    <scope>NUCLEOTIDE SEQUENCE [LARGE SCALE GENOMIC DNA]</scope>
    <source>
        <strain evidence="3">NBRC 101917 / NGR234</strain>
    </source>
</reference>
<feature type="compositionally biased region" description="Basic and acidic residues" evidence="1">
    <location>
        <begin position="1"/>
        <end position="12"/>
    </location>
</feature>
<dbReference type="HOGENOM" id="CLU_209203_0_0_5"/>
<dbReference type="Proteomes" id="UP000001054">
    <property type="component" value="Plasmid pNGR234b"/>
</dbReference>
<dbReference type="EMBL" id="CP000874">
    <property type="protein sequence ID" value="ACP21747.1"/>
    <property type="molecule type" value="Genomic_DNA"/>
</dbReference>
<feature type="region of interest" description="Disordered" evidence="1">
    <location>
        <begin position="1"/>
        <end position="61"/>
    </location>
</feature>
<protein>
    <submittedName>
        <fullName evidence="2">Uncharacterized protein</fullName>
    </submittedName>
</protein>
<dbReference type="PATRIC" id="fig|394.7.peg.729"/>
<evidence type="ECO:0000313" key="3">
    <source>
        <dbReference type="Proteomes" id="UP000001054"/>
    </source>
</evidence>
<evidence type="ECO:0000256" key="1">
    <source>
        <dbReference type="SAM" id="MobiDB-lite"/>
    </source>
</evidence>
<dbReference type="RefSeq" id="WP_012706346.1">
    <property type="nucleotide sequence ID" value="NC_012586.1"/>
</dbReference>
<proteinExistence type="predicted"/>
<dbReference type="KEGG" id="rhi:NGR_b02820"/>
<geneLocation type="plasmid" evidence="3">
    <name>sym pNGR234b</name>
</geneLocation>
<gene>
    <name evidence="2" type="ordered locus">NGR_b02820</name>
</gene>
<evidence type="ECO:0000313" key="2">
    <source>
        <dbReference type="EMBL" id="ACP21747.1"/>
    </source>
</evidence>
<reference evidence="2 3" key="2">
    <citation type="journal article" date="2009" name="Appl. Environ. Microbiol.">
        <title>Rhizobium sp. strain NGR234 possesses a remarkable number of secretion systems.</title>
        <authorList>
            <person name="Schmeisser C."/>
            <person name="Liesegang H."/>
            <person name="Krysciak D."/>
            <person name="Bakkou N."/>
            <person name="Le Quere A."/>
            <person name="Wollherr A."/>
            <person name="Heinemeyer I."/>
            <person name="Morgenstern B."/>
            <person name="Pommerening-Roeser A."/>
            <person name="Flores M."/>
            <person name="Palacios R."/>
            <person name="Brenner S."/>
            <person name="Gottschalk G."/>
            <person name="Schmitz R.A."/>
            <person name="Broughton W.J."/>
            <person name="Perret X."/>
            <person name="Strittmatter A.W."/>
            <person name="Streit W.R."/>
        </authorList>
    </citation>
    <scope>NUCLEOTIDE SEQUENCE [LARGE SCALE GENOMIC DNA]</scope>
    <source>
        <strain evidence="3">NBRC 101917 / NGR234</strain>
        <plasmid evidence="2">pNGR234b</plasmid>
    </source>
</reference>